<dbReference type="Proteomes" id="UP000708208">
    <property type="component" value="Unassembled WGS sequence"/>
</dbReference>
<name>A0A8J2JNI5_9HEXA</name>
<feature type="non-terminal residue" evidence="1">
    <location>
        <position position="1"/>
    </location>
</feature>
<keyword evidence="2" id="KW-1185">Reference proteome</keyword>
<organism evidence="1 2">
    <name type="scientific">Allacma fusca</name>
    <dbReference type="NCBI Taxonomy" id="39272"/>
    <lineage>
        <taxon>Eukaryota</taxon>
        <taxon>Metazoa</taxon>
        <taxon>Ecdysozoa</taxon>
        <taxon>Arthropoda</taxon>
        <taxon>Hexapoda</taxon>
        <taxon>Collembola</taxon>
        <taxon>Symphypleona</taxon>
        <taxon>Sminthuridae</taxon>
        <taxon>Allacma</taxon>
    </lineage>
</organism>
<proteinExistence type="predicted"/>
<dbReference type="EMBL" id="CAJVCH010049174">
    <property type="protein sequence ID" value="CAG7717854.1"/>
    <property type="molecule type" value="Genomic_DNA"/>
</dbReference>
<evidence type="ECO:0000313" key="2">
    <source>
        <dbReference type="Proteomes" id="UP000708208"/>
    </source>
</evidence>
<evidence type="ECO:0000313" key="1">
    <source>
        <dbReference type="EMBL" id="CAG7717854.1"/>
    </source>
</evidence>
<dbReference type="AlphaFoldDB" id="A0A8J2JNI5"/>
<reference evidence="1" key="1">
    <citation type="submission" date="2021-06" db="EMBL/GenBank/DDBJ databases">
        <authorList>
            <person name="Hodson N. C."/>
            <person name="Mongue J. A."/>
            <person name="Jaron S. K."/>
        </authorList>
    </citation>
    <scope>NUCLEOTIDE SEQUENCE</scope>
</reference>
<accession>A0A8J2JNI5</accession>
<sequence length="34" mass="4193">LESRCCRTCPVRRHRRLHALFEKPWFPSELVRNV</sequence>
<gene>
    <name evidence="1" type="ORF">AFUS01_LOCUS7289</name>
</gene>
<protein>
    <submittedName>
        <fullName evidence="1">Uncharacterized protein</fullName>
    </submittedName>
</protein>
<comment type="caution">
    <text evidence="1">The sequence shown here is derived from an EMBL/GenBank/DDBJ whole genome shotgun (WGS) entry which is preliminary data.</text>
</comment>